<evidence type="ECO:0000256" key="3">
    <source>
        <dbReference type="ARBA" id="ARBA00023163"/>
    </source>
</evidence>
<dbReference type="Proteomes" id="UP000282837">
    <property type="component" value="Unassembled WGS sequence"/>
</dbReference>
<evidence type="ECO:0000259" key="4">
    <source>
        <dbReference type="PROSITE" id="PS50932"/>
    </source>
</evidence>
<dbReference type="SMART" id="SM00354">
    <property type="entry name" value="HTH_LACI"/>
    <property type="match status" value="1"/>
</dbReference>
<dbReference type="RefSeq" id="WP_127707992.1">
    <property type="nucleotide sequence ID" value="NZ_SACO01000004.1"/>
</dbReference>
<dbReference type="OrthoDB" id="7185860at2"/>
<dbReference type="AlphaFoldDB" id="A0A3S2UV72"/>
<dbReference type="Gene3D" id="3.40.50.2300">
    <property type="match status" value="2"/>
</dbReference>
<reference evidence="5 6" key="1">
    <citation type="submission" date="2019-01" db="EMBL/GenBank/DDBJ databases">
        <authorList>
            <person name="Chen W.-M."/>
        </authorList>
    </citation>
    <scope>NUCLEOTIDE SEQUENCE [LARGE SCALE GENOMIC DNA]</scope>
    <source>
        <strain evidence="5 6">FSY-9</strain>
    </source>
</reference>
<comment type="caution">
    <text evidence="5">The sequence shown here is derived from an EMBL/GenBank/DDBJ whole genome shotgun (WGS) entry which is preliminary data.</text>
</comment>
<dbReference type="InterPro" id="IPR046335">
    <property type="entry name" value="LacI/GalR-like_sensor"/>
</dbReference>
<evidence type="ECO:0000256" key="2">
    <source>
        <dbReference type="ARBA" id="ARBA00023125"/>
    </source>
</evidence>
<dbReference type="Pfam" id="PF13377">
    <property type="entry name" value="Peripla_BP_3"/>
    <property type="match status" value="1"/>
</dbReference>
<dbReference type="EMBL" id="SACO01000004">
    <property type="protein sequence ID" value="RVU05899.1"/>
    <property type="molecule type" value="Genomic_DNA"/>
</dbReference>
<proteinExistence type="predicted"/>
<feature type="domain" description="HTH lacI-type" evidence="4">
    <location>
        <begin position="2"/>
        <end position="56"/>
    </location>
</feature>
<dbReference type="PANTHER" id="PTHR30146:SF153">
    <property type="entry name" value="LACTOSE OPERON REPRESSOR"/>
    <property type="match status" value="1"/>
</dbReference>
<dbReference type="Gene3D" id="1.10.260.40">
    <property type="entry name" value="lambda repressor-like DNA-binding domains"/>
    <property type="match status" value="1"/>
</dbReference>
<keyword evidence="2" id="KW-0238">DNA-binding</keyword>
<keyword evidence="3" id="KW-0804">Transcription</keyword>
<sequence length="323" mass="34897">MATIKDVAEYSGISIKTVSRVINGAPTVRPKVRAKVEEAIRALNYRPALAARQLASGRSFIVAMIAPRQTYSYFSRLMVAMAEACRDYGHHLVLEVIDRSEMDSDPAWTLQLSCEPDAVIIVPPYADDPRMVEAVAALGKPMLRMAVGDDGVGQALPVPSYEISYAMGRYLLAKGHRQLAIIAPPRKTMSAYARVEGFAQALADAGVDLPPSCIVAGTMDFASGEAAFRQLMSLPRRPTAIFATNDPMALGAMACALRLGFSVPQDVAIAGFDNSVEGQMCYPPLTSVHQPLEEIARAAVGLVLGVEQQRPEFIHHIVERESA</sequence>
<dbReference type="CDD" id="cd01545">
    <property type="entry name" value="PBP1_SalR"/>
    <property type="match status" value="1"/>
</dbReference>
<keyword evidence="1" id="KW-0805">Transcription regulation</keyword>
<dbReference type="PANTHER" id="PTHR30146">
    <property type="entry name" value="LACI-RELATED TRANSCRIPTIONAL REPRESSOR"/>
    <property type="match status" value="1"/>
</dbReference>
<dbReference type="Pfam" id="PF00356">
    <property type="entry name" value="LacI"/>
    <property type="match status" value="1"/>
</dbReference>
<evidence type="ECO:0000313" key="6">
    <source>
        <dbReference type="Proteomes" id="UP000282837"/>
    </source>
</evidence>
<dbReference type="SUPFAM" id="SSF53822">
    <property type="entry name" value="Periplasmic binding protein-like I"/>
    <property type="match status" value="1"/>
</dbReference>
<dbReference type="InterPro" id="IPR028082">
    <property type="entry name" value="Peripla_BP_I"/>
</dbReference>
<dbReference type="SUPFAM" id="SSF47413">
    <property type="entry name" value="lambda repressor-like DNA-binding domains"/>
    <property type="match status" value="1"/>
</dbReference>
<dbReference type="CDD" id="cd01392">
    <property type="entry name" value="HTH_LacI"/>
    <property type="match status" value="1"/>
</dbReference>
<dbReference type="GO" id="GO:0003700">
    <property type="term" value="F:DNA-binding transcription factor activity"/>
    <property type="evidence" value="ECO:0007669"/>
    <property type="project" value="TreeGrafter"/>
</dbReference>
<dbReference type="PRINTS" id="PR00036">
    <property type="entry name" value="HTHLACI"/>
</dbReference>
<gene>
    <name evidence="5" type="ORF">EOE18_08015</name>
</gene>
<keyword evidence="6" id="KW-1185">Reference proteome</keyword>
<accession>A0A3S2UV72</accession>
<dbReference type="GO" id="GO:0000976">
    <property type="term" value="F:transcription cis-regulatory region binding"/>
    <property type="evidence" value="ECO:0007669"/>
    <property type="project" value="TreeGrafter"/>
</dbReference>
<protein>
    <submittedName>
        <fullName evidence="5">LacI family transcriptional regulator</fullName>
    </submittedName>
</protein>
<dbReference type="PROSITE" id="PS50932">
    <property type="entry name" value="HTH_LACI_2"/>
    <property type="match status" value="1"/>
</dbReference>
<evidence type="ECO:0000256" key="1">
    <source>
        <dbReference type="ARBA" id="ARBA00023015"/>
    </source>
</evidence>
<organism evidence="5 6">
    <name type="scientific">Novosphingobium umbonatum</name>
    <dbReference type="NCBI Taxonomy" id="1908524"/>
    <lineage>
        <taxon>Bacteria</taxon>
        <taxon>Pseudomonadati</taxon>
        <taxon>Pseudomonadota</taxon>
        <taxon>Alphaproteobacteria</taxon>
        <taxon>Sphingomonadales</taxon>
        <taxon>Sphingomonadaceae</taxon>
        <taxon>Novosphingobium</taxon>
    </lineage>
</organism>
<dbReference type="InterPro" id="IPR010982">
    <property type="entry name" value="Lambda_DNA-bd_dom_sf"/>
</dbReference>
<dbReference type="InterPro" id="IPR000843">
    <property type="entry name" value="HTH_LacI"/>
</dbReference>
<name>A0A3S2UV72_9SPHN</name>
<evidence type="ECO:0000313" key="5">
    <source>
        <dbReference type="EMBL" id="RVU05899.1"/>
    </source>
</evidence>